<dbReference type="OMA" id="INCAPFR"/>
<keyword evidence="3" id="KW-0106">Calcium</keyword>
<dbReference type="SUPFAM" id="SSF53098">
    <property type="entry name" value="Ribonuclease H-like"/>
    <property type="match status" value="1"/>
</dbReference>
<dbReference type="InParanoid" id="T1HRX2"/>
<evidence type="ECO:0000313" key="5">
    <source>
        <dbReference type="EnsemblMetazoa" id="RPRC006792-PA"/>
    </source>
</evidence>
<evidence type="ECO:0000256" key="3">
    <source>
        <dbReference type="ARBA" id="ARBA00022837"/>
    </source>
</evidence>
<dbReference type="GO" id="GO:0016477">
    <property type="term" value="P:cell migration"/>
    <property type="evidence" value="ECO:0007669"/>
    <property type="project" value="TreeGrafter"/>
</dbReference>
<dbReference type="Pfam" id="PF04937">
    <property type="entry name" value="DUF659"/>
    <property type="match status" value="1"/>
</dbReference>
<dbReference type="AlphaFoldDB" id="T1HRX2"/>
<sequence>MPDESTLRKNYLEDIYKDTLTKIREHIKDGPIWVSIDETTDVEGRYIANAVIGKLDSDADVDSKPFLLNCEVLEKCNHSTISRFFDASMHILWPSGVLNEKVLLFLSDAAPNMVKAGQSIQVFYPKIIHVTCIAHALHRVAETVRSLFNDVDSLISSVKKVFLKAPSRIKMLKDLYPDLCLPPEPILTRWGTWLEAAQYYYENYNKIKNVLSHLEDEAVAIDTAKSLFEKPNLRNDLAFISDNCVFLAQAITQLEFQNVRLTENVSNVKKVIEKVEGIPGSKGDLIRSKLVEVLSKNKGWETICQISDIISGTEVTSEHRVPFTTNEITSFSKAPITSVDVERSFSRYKSILRPDRRHFTFQHLKFHVVANNFEELNSLAGTLLTPIGTTVFQGLKAEDADAGVNGLVEYRIIKGEPHPEERLQVADGSDHFAINLPHQGQITVNKALDYEKTQRYLLTVIATNFGHLS</sequence>
<dbReference type="GO" id="GO:0007156">
    <property type="term" value="P:homophilic cell adhesion via plasma membrane adhesion molecules"/>
    <property type="evidence" value="ECO:0007669"/>
    <property type="project" value="InterPro"/>
</dbReference>
<accession>T1HRX2</accession>
<dbReference type="GO" id="GO:0008013">
    <property type="term" value="F:beta-catenin binding"/>
    <property type="evidence" value="ECO:0007669"/>
    <property type="project" value="TreeGrafter"/>
</dbReference>
<dbReference type="GO" id="GO:0016342">
    <property type="term" value="C:catenin complex"/>
    <property type="evidence" value="ECO:0007669"/>
    <property type="project" value="TreeGrafter"/>
</dbReference>
<keyword evidence="4" id="KW-0472">Membrane</keyword>
<dbReference type="GO" id="GO:0045296">
    <property type="term" value="F:cadherin binding"/>
    <property type="evidence" value="ECO:0007669"/>
    <property type="project" value="TreeGrafter"/>
</dbReference>
<proteinExistence type="predicted"/>
<dbReference type="Gene3D" id="2.60.40.60">
    <property type="entry name" value="Cadherins"/>
    <property type="match status" value="1"/>
</dbReference>
<keyword evidence="2" id="KW-0677">Repeat</keyword>
<dbReference type="GO" id="GO:0005509">
    <property type="term" value="F:calcium ion binding"/>
    <property type="evidence" value="ECO:0007669"/>
    <property type="project" value="UniProtKB-UniRule"/>
</dbReference>
<reference evidence="5" key="1">
    <citation type="submission" date="2015-05" db="UniProtKB">
        <authorList>
            <consortium name="EnsemblMetazoa"/>
        </authorList>
    </citation>
    <scope>IDENTIFICATION</scope>
</reference>
<evidence type="ECO:0000256" key="2">
    <source>
        <dbReference type="ARBA" id="ARBA00022737"/>
    </source>
</evidence>
<evidence type="ECO:0000313" key="6">
    <source>
        <dbReference type="Proteomes" id="UP000015103"/>
    </source>
</evidence>
<dbReference type="eggNOG" id="KOG3594">
    <property type="taxonomic scope" value="Eukaryota"/>
</dbReference>
<dbReference type="InterPro" id="IPR002126">
    <property type="entry name" value="Cadherin-like_dom"/>
</dbReference>
<dbReference type="Proteomes" id="UP000015103">
    <property type="component" value="Unassembled WGS sequence"/>
</dbReference>
<dbReference type="PANTHER" id="PTHR24027">
    <property type="entry name" value="CADHERIN-23"/>
    <property type="match status" value="1"/>
</dbReference>
<dbReference type="InterPro" id="IPR015919">
    <property type="entry name" value="Cadherin-like_sf"/>
</dbReference>
<organism evidence="5 6">
    <name type="scientific">Rhodnius prolixus</name>
    <name type="common">Triatomid bug</name>
    <dbReference type="NCBI Taxonomy" id="13249"/>
    <lineage>
        <taxon>Eukaryota</taxon>
        <taxon>Metazoa</taxon>
        <taxon>Ecdysozoa</taxon>
        <taxon>Arthropoda</taxon>
        <taxon>Hexapoda</taxon>
        <taxon>Insecta</taxon>
        <taxon>Pterygota</taxon>
        <taxon>Neoptera</taxon>
        <taxon>Paraneoptera</taxon>
        <taxon>Hemiptera</taxon>
        <taxon>Heteroptera</taxon>
        <taxon>Panheteroptera</taxon>
        <taxon>Cimicomorpha</taxon>
        <taxon>Reduviidae</taxon>
        <taxon>Triatominae</taxon>
        <taxon>Rhodnius</taxon>
    </lineage>
</organism>
<keyword evidence="6" id="KW-1185">Reference proteome</keyword>
<dbReference type="EMBL" id="ACPB03016311">
    <property type="status" value="NOT_ANNOTATED_CDS"/>
    <property type="molecule type" value="Genomic_DNA"/>
</dbReference>
<dbReference type="SMART" id="SM00112">
    <property type="entry name" value="CA"/>
    <property type="match status" value="1"/>
</dbReference>
<dbReference type="InterPro" id="IPR039808">
    <property type="entry name" value="Cadherin"/>
</dbReference>
<evidence type="ECO:0000256" key="1">
    <source>
        <dbReference type="ARBA" id="ARBA00004370"/>
    </source>
</evidence>
<name>T1HRX2_RHOPR</name>
<dbReference type="VEuPathDB" id="VectorBase:RPRC006792"/>
<evidence type="ECO:0000256" key="4">
    <source>
        <dbReference type="ARBA" id="ARBA00023136"/>
    </source>
</evidence>
<dbReference type="HOGENOM" id="CLU_025348_1_1_1"/>
<dbReference type="CDD" id="cd11304">
    <property type="entry name" value="Cadherin_repeat"/>
    <property type="match status" value="1"/>
</dbReference>
<dbReference type="SUPFAM" id="SSF49313">
    <property type="entry name" value="Cadherin-like"/>
    <property type="match status" value="1"/>
</dbReference>
<dbReference type="PROSITE" id="PS50268">
    <property type="entry name" value="CADHERIN_2"/>
    <property type="match status" value="1"/>
</dbReference>
<protein>
    <submittedName>
        <fullName evidence="5">Cadherin domain-containing protein</fullName>
    </submittedName>
</protein>
<dbReference type="STRING" id="13249.T1HRX2"/>
<dbReference type="Pfam" id="PF00028">
    <property type="entry name" value="Cadherin"/>
    <property type="match status" value="1"/>
</dbReference>
<dbReference type="InterPro" id="IPR012337">
    <property type="entry name" value="RNaseH-like_sf"/>
</dbReference>
<dbReference type="InterPro" id="IPR007021">
    <property type="entry name" value="DUF659"/>
</dbReference>
<dbReference type="PANTHER" id="PTHR24027:SF438">
    <property type="entry name" value="CADHERIN 23"/>
    <property type="match status" value="1"/>
</dbReference>
<comment type="subcellular location">
    <subcellularLocation>
        <location evidence="1">Membrane</location>
    </subcellularLocation>
</comment>
<dbReference type="EnsemblMetazoa" id="RPRC006792-RA">
    <property type="protein sequence ID" value="RPRC006792-PA"/>
    <property type="gene ID" value="RPRC006792"/>
</dbReference>